<gene>
    <name evidence="1" type="ORF">M231_04626</name>
</gene>
<dbReference type="VEuPathDB" id="FungiDB:TREMEDRAFT_31388"/>
<dbReference type="EMBL" id="SDIL01000054">
    <property type="protein sequence ID" value="RXK38067.1"/>
    <property type="molecule type" value="Genomic_DNA"/>
</dbReference>
<proteinExistence type="predicted"/>
<dbReference type="InParanoid" id="A0A4V1M3U3"/>
<keyword evidence="2" id="KW-1185">Reference proteome</keyword>
<dbReference type="Proteomes" id="UP000289152">
    <property type="component" value="Unassembled WGS sequence"/>
</dbReference>
<evidence type="ECO:0000313" key="2">
    <source>
        <dbReference type="Proteomes" id="UP000289152"/>
    </source>
</evidence>
<comment type="caution">
    <text evidence="1">The sequence shown here is derived from an EMBL/GenBank/DDBJ whole genome shotgun (WGS) entry which is preliminary data.</text>
</comment>
<dbReference type="AlphaFoldDB" id="A0A4V1M3U3"/>
<name>A0A4V1M3U3_TREME</name>
<protein>
    <submittedName>
        <fullName evidence="1">Uncharacterized protein</fullName>
    </submittedName>
</protein>
<evidence type="ECO:0000313" key="1">
    <source>
        <dbReference type="EMBL" id="RXK38067.1"/>
    </source>
</evidence>
<sequence length="155" mass="17449">MSLDPTQPKTMQYQFQTPVLQAHFQKSPNPDGAIRLIDQPEDEFVETEEEMNVIAGALYILAVKWDKLPEAGKSGIKDEDARPKNREALRKWIIQQGNIVIDQLANKVEPPFAAWSIDQIQKDVRAMVEELILKAMPVETKVVDGSKKPPVASTK</sequence>
<dbReference type="OrthoDB" id="2559017at2759"/>
<reference evidence="1 2" key="1">
    <citation type="submission" date="2016-06" db="EMBL/GenBank/DDBJ databases">
        <title>Evolution of pathogenesis and genome organization in the Tremellales.</title>
        <authorList>
            <person name="Cuomo C."/>
            <person name="Litvintseva A."/>
            <person name="Heitman J."/>
            <person name="Chen Y."/>
            <person name="Sun S."/>
            <person name="Springer D."/>
            <person name="Dromer F."/>
            <person name="Young S."/>
            <person name="Zeng Q."/>
            <person name="Chapman S."/>
            <person name="Gujja S."/>
            <person name="Saif S."/>
            <person name="Birren B."/>
        </authorList>
    </citation>
    <scope>NUCLEOTIDE SEQUENCE [LARGE SCALE GENOMIC DNA]</scope>
    <source>
        <strain evidence="1 2">ATCC 28783</strain>
    </source>
</reference>
<organism evidence="1 2">
    <name type="scientific">Tremella mesenterica</name>
    <name type="common">Jelly fungus</name>
    <dbReference type="NCBI Taxonomy" id="5217"/>
    <lineage>
        <taxon>Eukaryota</taxon>
        <taxon>Fungi</taxon>
        <taxon>Dikarya</taxon>
        <taxon>Basidiomycota</taxon>
        <taxon>Agaricomycotina</taxon>
        <taxon>Tremellomycetes</taxon>
        <taxon>Tremellales</taxon>
        <taxon>Tremellaceae</taxon>
        <taxon>Tremella</taxon>
    </lineage>
</organism>
<accession>A0A4V1M3U3</accession>